<name>S8ECL7_9LAMI</name>
<reference evidence="2 3" key="1">
    <citation type="journal article" date="2013" name="BMC Genomics">
        <title>The miniature genome of a carnivorous plant Genlisea aurea contains a low number of genes and short non-coding sequences.</title>
        <authorList>
            <person name="Leushkin E.V."/>
            <person name="Sutormin R.A."/>
            <person name="Nabieva E.R."/>
            <person name="Penin A.A."/>
            <person name="Kondrashov A.S."/>
            <person name="Logacheva M.D."/>
        </authorList>
    </citation>
    <scope>NUCLEOTIDE SEQUENCE [LARGE SCALE GENOMIC DNA]</scope>
</reference>
<dbReference type="AlphaFoldDB" id="S8ECL7"/>
<evidence type="ECO:0000313" key="3">
    <source>
        <dbReference type="Proteomes" id="UP000015453"/>
    </source>
</evidence>
<comment type="caution">
    <text evidence="2">The sequence shown here is derived from an EMBL/GenBank/DDBJ whole genome shotgun (WGS) entry which is preliminary data.</text>
</comment>
<dbReference type="EMBL" id="AUSU01000346">
    <property type="protein sequence ID" value="EPS73693.1"/>
    <property type="molecule type" value="Genomic_DNA"/>
</dbReference>
<protein>
    <recommendedName>
        <fullName evidence="4">Secreted protein</fullName>
    </recommendedName>
</protein>
<gene>
    <name evidence="2" type="ORF">M569_01066</name>
</gene>
<proteinExistence type="predicted"/>
<feature type="chain" id="PRO_5004562923" description="Secreted protein" evidence="1">
    <location>
        <begin position="19"/>
        <end position="95"/>
    </location>
</feature>
<feature type="signal peptide" evidence="1">
    <location>
        <begin position="1"/>
        <end position="18"/>
    </location>
</feature>
<keyword evidence="3" id="KW-1185">Reference proteome</keyword>
<dbReference type="Proteomes" id="UP000015453">
    <property type="component" value="Unassembled WGS sequence"/>
</dbReference>
<accession>S8ECL7</accession>
<keyword evidence="1" id="KW-0732">Signal</keyword>
<evidence type="ECO:0000313" key="2">
    <source>
        <dbReference type="EMBL" id="EPS73693.1"/>
    </source>
</evidence>
<evidence type="ECO:0008006" key="4">
    <source>
        <dbReference type="Google" id="ProtNLM"/>
    </source>
</evidence>
<evidence type="ECO:0000256" key="1">
    <source>
        <dbReference type="SAM" id="SignalP"/>
    </source>
</evidence>
<organism evidence="2 3">
    <name type="scientific">Genlisea aurea</name>
    <dbReference type="NCBI Taxonomy" id="192259"/>
    <lineage>
        <taxon>Eukaryota</taxon>
        <taxon>Viridiplantae</taxon>
        <taxon>Streptophyta</taxon>
        <taxon>Embryophyta</taxon>
        <taxon>Tracheophyta</taxon>
        <taxon>Spermatophyta</taxon>
        <taxon>Magnoliopsida</taxon>
        <taxon>eudicotyledons</taxon>
        <taxon>Gunneridae</taxon>
        <taxon>Pentapetalae</taxon>
        <taxon>asterids</taxon>
        <taxon>lamiids</taxon>
        <taxon>Lamiales</taxon>
        <taxon>Lentibulariaceae</taxon>
        <taxon>Genlisea</taxon>
    </lineage>
</organism>
<sequence length="95" mass="10465">LIVLLFQGFITALDSARCASTSSADVSSSSNVEFVNAEGNFSVPDLNCRGSTAAKESGDDSETEMFCVKRRPSAKRMARRMYIYIYMINFSANMN</sequence>
<feature type="non-terminal residue" evidence="2">
    <location>
        <position position="1"/>
    </location>
</feature>